<evidence type="ECO:0000256" key="1">
    <source>
        <dbReference type="ARBA" id="ARBA00001947"/>
    </source>
</evidence>
<dbReference type="Proteomes" id="UP000248966">
    <property type="component" value="Unassembled WGS sequence"/>
</dbReference>
<dbReference type="GO" id="GO:0080164">
    <property type="term" value="P:regulation of nitric oxide metabolic process"/>
    <property type="evidence" value="ECO:0007669"/>
    <property type="project" value="TreeGrafter"/>
</dbReference>
<proteinExistence type="predicted"/>
<comment type="cofactor">
    <cofactor evidence="1">
        <name>Zn(2+)</name>
        <dbReference type="ChEBI" id="CHEBI:29105"/>
    </cofactor>
</comment>
<dbReference type="AlphaFoldDB" id="A0A328N2T3"/>
<evidence type="ECO:0000256" key="3">
    <source>
        <dbReference type="ARBA" id="ARBA00022801"/>
    </source>
</evidence>
<gene>
    <name evidence="5" type="ORF">LAH08_03252</name>
</gene>
<dbReference type="GO" id="GO:0006508">
    <property type="term" value="P:proteolysis"/>
    <property type="evidence" value="ECO:0007669"/>
    <property type="project" value="UniProtKB-KW"/>
</dbReference>
<dbReference type="GO" id="GO:0008237">
    <property type="term" value="F:metallopeptidase activity"/>
    <property type="evidence" value="ECO:0007669"/>
    <property type="project" value="UniProtKB-KW"/>
</dbReference>
<comment type="caution">
    <text evidence="5">The sequence shown here is derived from an EMBL/GenBank/DDBJ whole genome shotgun (WGS) entry which is preliminary data.</text>
</comment>
<evidence type="ECO:0000313" key="5">
    <source>
        <dbReference type="EMBL" id="RAO00999.1"/>
    </source>
</evidence>
<dbReference type="Pfam" id="PF08014">
    <property type="entry name" value="MATCAP"/>
    <property type="match status" value="1"/>
</dbReference>
<accession>A0A328N2T3</accession>
<evidence type="ECO:0000256" key="4">
    <source>
        <dbReference type="ARBA" id="ARBA00023049"/>
    </source>
</evidence>
<keyword evidence="3" id="KW-0378">Hydrolase</keyword>
<organism evidence="5 6">
    <name type="scientific">Micromonospora noduli</name>
    <dbReference type="NCBI Taxonomy" id="709876"/>
    <lineage>
        <taxon>Bacteria</taxon>
        <taxon>Bacillati</taxon>
        <taxon>Actinomycetota</taxon>
        <taxon>Actinomycetes</taxon>
        <taxon>Micromonosporales</taxon>
        <taxon>Micromonosporaceae</taxon>
        <taxon>Micromonospora</taxon>
    </lineage>
</organism>
<keyword evidence="2" id="KW-0645">Protease</keyword>
<reference evidence="5 6" key="1">
    <citation type="submission" date="2018-03" db="EMBL/GenBank/DDBJ databases">
        <title>Defining the species Micromonospora saelicesensis and Micromonospora noduli under the framework of genomics.</title>
        <authorList>
            <person name="Riesco R."/>
            <person name="Trujillo M.E."/>
        </authorList>
    </citation>
    <scope>NUCLEOTIDE SEQUENCE [LARGE SCALE GENOMIC DNA]</scope>
    <source>
        <strain evidence="5 6">LAH08</strain>
    </source>
</reference>
<evidence type="ECO:0008006" key="7">
    <source>
        <dbReference type="Google" id="ProtNLM"/>
    </source>
</evidence>
<dbReference type="InterPro" id="IPR012548">
    <property type="entry name" value="MATCAP"/>
</dbReference>
<keyword evidence="4" id="KW-0482">Metalloprotease</keyword>
<dbReference type="PANTHER" id="PTHR31817">
    <property type="match status" value="1"/>
</dbReference>
<dbReference type="EMBL" id="PYAA01000017">
    <property type="protein sequence ID" value="RAO00999.1"/>
    <property type="molecule type" value="Genomic_DNA"/>
</dbReference>
<protein>
    <recommendedName>
        <fullName evidence="7">DUF1704 domain-containing protein</fullName>
    </recommendedName>
</protein>
<evidence type="ECO:0000256" key="2">
    <source>
        <dbReference type="ARBA" id="ARBA00022670"/>
    </source>
</evidence>
<dbReference type="RefSeq" id="WP_181549305.1">
    <property type="nucleotide sequence ID" value="NZ_PYAA01000017.1"/>
</dbReference>
<evidence type="ECO:0000313" key="6">
    <source>
        <dbReference type="Proteomes" id="UP000248966"/>
    </source>
</evidence>
<dbReference type="PANTHER" id="PTHR31817:SF0">
    <property type="entry name" value="CHROMOSOME UNDETERMINED SCAFFOLD_67, WHOLE GENOME SHOTGUN SEQUENCE"/>
    <property type="match status" value="1"/>
</dbReference>
<name>A0A328N2T3_9ACTN</name>
<dbReference type="SMART" id="SM01154">
    <property type="entry name" value="DUF1704"/>
    <property type="match status" value="1"/>
</dbReference>
<sequence>MGVDLDAINHATRVVLDAVHPVRYAHYITPTNLTQVRTEFLDAHRAGSAVDPRFEYPPIPGELAAALDAARAAPTEVGPWREALERELTYARAGLAALHSRDPEAMTRYSQSQFGDVAAAVVVDAYRRLGEQPPTADTEATWNSDRVAATMGRVLVELGLDEWTVDHSDRMAARMSVVGRRRQVRVKRGVTFTGPTVQRLIVHEIGTHVLRTANGLRQPLHLLAHGIPGYLGTEEGLAVWHEQQAGMIDPDVMRRYALRVIACDTALRAGFRAVFDAVLPHTTTNEAFDLALRVKRGLIDTSAPGGYIKDHIYLGGFIEVTNHLDRHPGDHDLLMACKWPLSEVPLLRTLFDERSSMSPHHRVDEVVDLTRAIVAEG</sequence>